<evidence type="ECO:0000313" key="3">
    <source>
        <dbReference type="EMBL" id="EAW13947.1"/>
    </source>
</evidence>
<organism evidence="3 4">
    <name type="scientific">Aspergillus clavatus (strain ATCC 1007 / CBS 513.65 / DSM 816 / NCTC 3887 / NRRL 1 / QM 1276 / 107)</name>
    <dbReference type="NCBI Taxonomy" id="344612"/>
    <lineage>
        <taxon>Eukaryota</taxon>
        <taxon>Fungi</taxon>
        <taxon>Dikarya</taxon>
        <taxon>Ascomycota</taxon>
        <taxon>Pezizomycotina</taxon>
        <taxon>Eurotiomycetes</taxon>
        <taxon>Eurotiomycetidae</taxon>
        <taxon>Eurotiales</taxon>
        <taxon>Aspergillaceae</taxon>
        <taxon>Aspergillus</taxon>
        <taxon>Aspergillus subgen. Fumigati</taxon>
    </lineage>
</organism>
<accession>A1C6C6</accession>
<dbReference type="GeneID" id="4707599"/>
<feature type="compositionally biased region" description="Basic and acidic residues" evidence="2">
    <location>
        <begin position="425"/>
        <end position="442"/>
    </location>
</feature>
<name>A1C6C6_ASPCL</name>
<dbReference type="KEGG" id="act:ACLA_069780"/>
<dbReference type="VEuPathDB" id="FungiDB:ACLA_069780"/>
<feature type="repeat" description="PPR" evidence="1">
    <location>
        <begin position="180"/>
        <end position="214"/>
    </location>
</feature>
<dbReference type="InterPro" id="IPR002885">
    <property type="entry name" value="PPR_rpt"/>
</dbReference>
<dbReference type="AlphaFoldDB" id="A1C6C6"/>
<dbReference type="RefSeq" id="XP_001275373.1">
    <property type="nucleotide sequence ID" value="XM_001275372.1"/>
</dbReference>
<evidence type="ECO:0000256" key="1">
    <source>
        <dbReference type="PROSITE-ProRule" id="PRU00708"/>
    </source>
</evidence>
<dbReference type="GO" id="GO:0003729">
    <property type="term" value="F:mRNA binding"/>
    <property type="evidence" value="ECO:0007669"/>
    <property type="project" value="TreeGrafter"/>
</dbReference>
<feature type="compositionally biased region" description="Polar residues" evidence="2">
    <location>
        <begin position="399"/>
        <end position="414"/>
    </location>
</feature>
<evidence type="ECO:0000313" key="4">
    <source>
        <dbReference type="Proteomes" id="UP000006701"/>
    </source>
</evidence>
<dbReference type="Proteomes" id="UP000006701">
    <property type="component" value="Unassembled WGS sequence"/>
</dbReference>
<dbReference type="PANTHER" id="PTHR47938">
    <property type="entry name" value="RESPIRATORY COMPLEX I CHAPERONE (CIA84), PUTATIVE (AFU_ORTHOLOGUE AFUA_2G06020)-RELATED"/>
    <property type="match status" value="1"/>
</dbReference>
<dbReference type="Gene3D" id="1.25.40.10">
    <property type="entry name" value="Tetratricopeptide repeat domain"/>
    <property type="match status" value="1"/>
</dbReference>
<dbReference type="PROSITE" id="PS51375">
    <property type="entry name" value="PPR"/>
    <property type="match status" value="1"/>
</dbReference>
<dbReference type="OrthoDB" id="185373at2759"/>
<evidence type="ECO:0000256" key="2">
    <source>
        <dbReference type="SAM" id="MobiDB-lite"/>
    </source>
</evidence>
<dbReference type="HOGENOM" id="CLU_014304_0_0_1"/>
<dbReference type="OMA" id="VAWNHLL"/>
<dbReference type="eggNOG" id="ENOG502QSY4">
    <property type="taxonomic scope" value="Eukaryota"/>
</dbReference>
<dbReference type="STRING" id="344612.A1C6C6"/>
<keyword evidence="4" id="KW-1185">Reference proteome</keyword>
<dbReference type="Pfam" id="PF13041">
    <property type="entry name" value="PPR_2"/>
    <property type="match status" value="1"/>
</dbReference>
<protein>
    <submittedName>
        <fullName evidence="3">Pentatricopeptide repeat protein</fullName>
    </submittedName>
</protein>
<reference evidence="3 4" key="1">
    <citation type="journal article" date="2008" name="PLoS Genet.">
        <title>Genomic islands in the pathogenic filamentous fungus Aspergillus fumigatus.</title>
        <authorList>
            <person name="Fedorova N.D."/>
            <person name="Khaldi N."/>
            <person name="Joardar V.S."/>
            <person name="Maiti R."/>
            <person name="Amedeo P."/>
            <person name="Anderson M.J."/>
            <person name="Crabtree J."/>
            <person name="Silva J.C."/>
            <person name="Badger J.H."/>
            <person name="Albarraq A."/>
            <person name="Angiuoli S."/>
            <person name="Bussey H."/>
            <person name="Bowyer P."/>
            <person name="Cotty P.J."/>
            <person name="Dyer P.S."/>
            <person name="Egan A."/>
            <person name="Galens K."/>
            <person name="Fraser-Liggett C.M."/>
            <person name="Haas B.J."/>
            <person name="Inman J.M."/>
            <person name="Kent R."/>
            <person name="Lemieux S."/>
            <person name="Malavazi I."/>
            <person name="Orvis J."/>
            <person name="Roemer T."/>
            <person name="Ronning C.M."/>
            <person name="Sundaram J.P."/>
            <person name="Sutton G."/>
            <person name="Turner G."/>
            <person name="Venter J.C."/>
            <person name="White O.R."/>
            <person name="Whitty B.R."/>
            <person name="Youngman P."/>
            <person name="Wolfe K.H."/>
            <person name="Goldman G.H."/>
            <person name="Wortman J.R."/>
            <person name="Jiang B."/>
            <person name="Denning D.W."/>
            <person name="Nierman W.C."/>
        </authorList>
    </citation>
    <scope>NUCLEOTIDE SEQUENCE [LARGE SCALE GENOMIC DNA]</scope>
    <source>
        <strain evidence="4">ATCC 1007 / CBS 513.65 / DSM 816 / NCTC 3887 / NRRL 1</strain>
    </source>
</reference>
<dbReference type="PANTHER" id="PTHR47938:SF35">
    <property type="entry name" value="PENTATRICOPEPTIDE REPEAT-CONTAINING PROTEIN 4, MITOCHONDRIAL-RELATED"/>
    <property type="match status" value="1"/>
</dbReference>
<feature type="region of interest" description="Disordered" evidence="2">
    <location>
        <begin position="71"/>
        <end position="125"/>
    </location>
</feature>
<dbReference type="EMBL" id="DS027045">
    <property type="protein sequence ID" value="EAW13947.1"/>
    <property type="molecule type" value="Genomic_DNA"/>
</dbReference>
<proteinExistence type="predicted"/>
<dbReference type="NCBIfam" id="TIGR00756">
    <property type="entry name" value="PPR"/>
    <property type="match status" value="1"/>
</dbReference>
<gene>
    <name evidence="3" type="ORF">ACLA_069780</name>
</gene>
<dbReference type="InterPro" id="IPR011990">
    <property type="entry name" value="TPR-like_helical_dom_sf"/>
</dbReference>
<feature type="region of interest" description="Disordered" evidence="2">
    <location>
        <begin position="390"/>
        <end position="451"/>
    </location>
</feature>
<sequence>MLRCSNAAALRTGVEYTMSLRRLTSSRWTKSAPGMFYATPLARAAQRGLVGRQLPSWRSIAVKQYSTETSVSDPTAEVGVTTTETSPADVAEPQKEVRKKRRDDGGGSLLDLAMGTSSTAHGEDPEAMGATISRKVVEMELKWLKDPKVLADRVARVLQAGDAPLAVALIRKAQMEKMECTVAWNHLFEYCLKQGEPKAAFKFWNEMKKRGRKPNSWAYTIMLNGLSTSKKSQGFNPVKTALSIYRSIYASNSAVKPSIIHTNAMLNVCSRHGDMDTLWEVAGELPEDGPGSPDPLTYTVILRAIQNAAQRDVEKLGPSDVQQILARKAQAVKEGKRIWSDVVYRWRKGQIALDNKLVGGMASLLLEGATQRDCYDIFALMNQAFGIPNLASKPPPEAQHTSARPGQWNTSSETKNLEDVPFVDADNRVYRPTETETEPAKEEQEEDEDENFENLFDPVIPVSPGFAPKTHLITTGGPGPQFITAGNKELCTILEACLTMTQGLGLAKNYWQYLTEEGNEHIIHADMGSIHAYLRILRLARSSRLATDLIRYMPNPQPKTFHIALSCCRRDRRNMNALKYANELLDIMSKTLVLPHPKALEDYLDFVQVLLDNPQHLMALNGLKVKRNPMDPLATLGRKLRLGLLSFAVQNLQPHITKLKEAMEHGRISRNSSLDRPRDQTEQSISGSLALKVLVRTRGLIDELLKSENTPLLNKYDCQQWKREATALRKFSDTEMVNKFRNTLVHPTPAQLTAFEEKRDIPVDTQKWVK</sequence>